<dbReference type="InterPro" id="IPR052519">
    <property type="entry name" value="Euk-type_GlcNAc_Kinase"/>
</dbReference>
<dbReference type="PANTHER" id="PTHR43190:SF3">
    <property type="entry name" value="N-ACETYL-D-GLUCOSAMINE KINASE"/>
    <property type="match status" value="1"/>
</dbReference>
<gene>
    <name evidence="2" type="ORF">FB558_6925</name>
</gene>
<dbReference type="SUPFAM" id="SSF53067">
    <property type="entry name" value="Actin-like ATPase domain"/>
    <property type="match status" value="2"/>
</dbReference>
<sequence length="308" mass="30860">MRSVIGLDIGGSKTHGIRAADGRTVAEAVAGSANLAAVGPAEAGRQLDAVLAALGVPGPGSGVAPGVAPEVDAVCAGAAGADGAESVATMIRLLRDRVPGAVVSVVHDARLVLAAAGLDEGAALIAGTGSVAWGARADGATARAGGWGHLLGDEGSGYRVALDAVRHCLDRMDAGRPVDALGAALLDGVGLAGPHQLIDFFYTRQDRRFWAEQARVVTALAAQGDTAARAILDTAADALAALAARVLDRLGRPGPVVLGGGFAVHEPLLQDAVRERLVGTEVRVLAAAPATGAVRLARSLPRPELEII</sequence>
<dbReference type="InterPro" id="IPR002731">
    <property type="entry name" value="ATPase_BadF"/>
</dbReference>
<accession>A0A543D3I4</accession>
<dbReference type="Gene3D" id="3.30.420.40">
    <property type="match status" value="2"/>
</dbReference>
<dbReference type="OrthoDB" id="8701357at2"/>
<keyword evidence="3" id="KW-1185">Reference proteome</keyword>
<evidence type="ECO:0000259" key="1">
    <source>
        <dbReference type="Pfam" id="PF01869"/>
    </source>
</evidence>
<organism evidence="2 3">
    <name type="scientific">Pseudonocardia kunmingensis</name>
    <dbReference type="NCBI Taxonomy" id="630975"/>
    <lineage>
        <taxon>Bacteria</taxon>
        <taxon>Bacillati</taxon>
        <taxon>Actinomycetota</taxon>
        <taxon>Actinomycetes</taxon>
        <taxon>Pseudonocardiales</taxon>
        <taxon>Pseudonocardiaceae</taxon>
        <taxon>Pseudonocardia</taxon>
    </lineage>
</organism>
<dbReference type="Proteomes" id="UP000315677">
    <property type="component" value="Unassembled WGS sequence"/>
</dbReference>
<protein>
    <submittedName>
        <fullName evidence="2">N-acetylglucosamine kinase-like BadF-type ATPase</fullName>
    </submittedName>
</protein>
<dbReference type="Pfam" id="PF01869">
    <property type="entry name" value="BcrAD_BadFG"/>
    <property type="match status" value="1"/>
</dbReference>
<keyword evidence="2" id="KW-0808">Transferase</keyword>
<dbReference type="InterPro" id="IPR043129">
    <property type="entry name" value="ATPase_NBD"/>
</dbReference>
<evidence type="ECO:0000313" key="2">
    <source>
        <dbReference type="EMBL" id="TQM03900.1"/>
    </source>
</evidence>
<dbReference type="GO" id="GO:0016301">
    <property type="term" value="F:kinase activity"/>
    <property type="evidence" value="ECO:0007669"/>
    <property type="project" value="UniProtKB-KW"/>
</dbReference>
<dbReference type="RefSeq" id="WP_142060873.1">
    <property type="nucleotide sequence ID" value="NZ_VFPA01000005.1"/>
</dbReference>
<dbReference type="AlphaFoldDB" id="A0A543D3I4"/>
<dbReference type="PANTHER" id="PTHR43190">
    <property type="entry name" value="N-ACETYL-D-GLUCOSAMINE KINASE"/>
    <property type="match status" value="1"/>
</dbReference>
<feature type="domain" description="ATPase BadF/BadG/BcrA/BcrD type" evidence="1">
    <location>
        <begin position="5"/>
        <end position="294"/>
    </location>
</feature>
<proteinExistence type="predicted"/>
<name>A0A543D3I4_9PSEU</name>
<keyword evidence="2" id="KW-0418">Kinase</keyword>
<comment type="caution">
    <text evidence="2">The sequence shown here is derived from an EMBL/GenBank/DDBJ whole genome shotgun (WGS) entry which is preliminary data.</text>
</comment>
<reference evidence="2 3" key="1">
    <citation type="submission" date="2019-06" db="EMBL/GenBank/DDBJ databases">
        <title>Sequencing the genomes of 1000 actinobacteria strains.</title>
        <authorList>
            <person name="Klenk H.-P."/>
        </authorList>
    </citation>
    <scope>NUCLEOTIDE SEQUENCE [LARGE SCALE GENOMIC DNA]</scope>
    <source>
        <strain evidence="2 3">DSM 45301</strain>
    </source>
</reference>
<evidence type="ECO:0000313" key="3">
    <source>
        <dbReference type="Proteomes" id="UP000315677"/>
    </source>
</evidence>
<dbReference type="EMBL" id="VFPA01000005">
    <property type="protein sequence ID" value="TQM03900.1"/>
    <property type="molecule type" value="Genomic_DNA"/>
</dbReference>